<gene>
    <name evidence="1" type="ORF">S01H1_51929</name>
</gene>
<reference evidence="1" key="1">
    <citation type="journal article" date="2014" name="Front. Microbiol.">
        <title>High frequency of phylogenetically diverse reductive dehalogenase-homologous genes in deep subseafloor sedimentary metagenomes.</title>
        <authorList>
            <person name="Kawai M."/>
            <person name="Futagami T."/>
            <person name="Toyoda A."/>
            <person name="Takaki Y."/>
            <person name="Nishi S."/>
            <person name="Hori S."/>
            <person name="Arai W."/>
            <person name="Tsubouchi T."/>
            <person name="Morono Y."/>
            <person name="Uchiyama I."/>
            <person name="Ito T."/>
            <person name="Fujiyama A."/>
            <person name="Inagaki F."/>
            <person name="Takami H."/>
        </authorList>
    </citation>
    <scope>NUCLEOTIDE SEQUENCE</scope>
    <source>
        <strain evidence="1">Expedition CK06-06</strain>
    </source>
</reference>
<dbReference type="AlphaFoldDB" id="X0WQF8"/>
<proteinExistence type="predicted"/>
<name>X0WQF8_9ZZZZ</name>
<feature type="non-terminal residue" evidence="1">
    <location>
        <position position="1"/>
    </location>
</feature>
<evidence type="ECO:0000313" key="1">
    <source>
        <dbReference type="EMBL" id="GAG26763.1"/>
    </source>
</evidence>
<dbReference type="EMBL" id="BARS01033543">
    <property type="protein sequence ID" value="GAG26763.1"/>
    <property type="molecule type" value="Genomic_DNA"/>
</dbReference>
<protein>
    <submittedName>
        <fullName evidence="1">Uncharacterized protein</fullName>
    </submittedName>
</protein>
<comment type="caution">
    <text evidence="1">The sequence shown here is derived from an EMBL/GenBank/DDBJ whole genome shotgun (WGS) entry which is preliminary data.</text>
</comment>
<accession>X0WQF8</accession>
<organism evidence="1">
    <name type="scientific">marine sediment metagenome</name>
    <dbReference type="NCBI Taxonomy" id="412755"/>
    <lineage>
        <taxon>unclassified sequences</taxon>
        <taxon>metagenomes</taxon>
        <taxon>ecological metagenomes</taxon>
    </lineage>
</organism>
<sequence length="44" mass="5234">TKLIFRPEVFDMLNECADKYGFGSPFCTEEYLRKRQPVFELSDL</sequence>